<sequence>MTNRNGPRLTKMADLFSRAVNREGEGLLTLPFRPDELYRVPTDDGAAVALGRYHARGERRWAEPVILCHGLGVNRFHMDFDERYSLARYLARAGFETWVMELRGRGLAGPCGEFSFDDLAEHDVRCAVRTVLSTGAKEVLWVGHSKGGLTLYGHLARNPQVPVRAAVAIGSPFTFAVQPGLKQFIQRIEPLLRLKSIPVRRITGIALFGAPPGPLTRYMMLADNMDPDVVRRCLANMPSDISGGVVRQFAQWITTDSFCMADGTCYRKPLAGAKLPVMLLAGSKDLLAPPLAVARAQEHLGGPVKLVVAGRGHGFAEDYGHADLVLGRRAPDEIFPLVEAFLSTHATRV</sequence>
<dbReference type="AlphaFoldDB" id="S9P5F3"/>
<keyword evidence="1" id="KW-0442">Lipid degradation</keyword>
<dbReference type="Gene3D" id="3.40.50.1820">
    <property type="entry name" value="alpha/beta hydrolase"/>
    <property type="match status" value="1"/>
</dbReference>
<evidence type="ECO:0000256" key="2">
    <source>
        <dbReference type="ARBA" id="ARBA00023098"/>
    </source>
</evidence>
<organism evidence="4 5">
    <name type="scientific">Cystobacter fuscus (strain ATCC 25194 / DSM 2262 / NBRC 100088 / M29)</name>
    <dbReference type="NCBI Taxonomy" id="1242864"/>
    <lineage>
        <taxon>Bacteria</taxon>
        <taxon>Pseudomonadati</taxon>
        <taxon>Myxococcota</taxon>
        <taxon>Myxococcia</taxon>
        <taxon>Myxococcales</taxon>
        <taxon>Cystobacterineae</taxon>
        <taxon>Archangiaceae</taxon>
        <taxon>Cystobacter</taxon>
    </lineage>
</organism>
<accession>S9P5F3</accession>
<dbReference type="eggNOG" id="COG2267">
    <property type="taxonomic scope" value="Bacteria"/>
</dbReference>
<dbReference type="Proteomes" id="UP000011682">
    <property type="component" value="Unassembled WGS sequence"/>
</dbReference>
<evidence type="ECO:0000256" key="1">
    <source>
        <dbReference type="ARBA" id="ARBA00022963"/>
    </source>
</evidence>
<evidence type="ECO:0000313" key="5">
    <source>
        <dbReference type="Proteomes" id="UP000011682"/>
    </source>
</evidence>
<dbReference type="InterPro" id="IPR000073">
    <property type="entry name" value="AB_hydrolase_1"/>
</dbReference>
<keyword evidence="2" id="KW-0443">Lipid metabolism</keyword>
<dbReference type="PANTHER" id="PTHR11005">
    <property type="entry name" value="LYSOSOMAL ACID LIPASE-RELATED"/>
    <property type="match status" value="1"/>
</dbReference>
<reference evidence="4" key="1">
    <citation type="submission" date="2013-05" db="EMBL/GenBank/DDBJ databases">
        <title>Genome assembly of Cystobacter fuscus DSM 2262.</title>
        <authorList>
            <person name="Sharma G."/>
            <person name="Khatri I."/>
            <person name="Kaur C."/>
            <person name="Mayilraj S."/>
            <person name="Subramanian S."/>
        </authorList>
    </citation>
    <scope>NUCLEOTIDE SEQUENCE [LARGE SCALE GENOMIC DNA]</scope>
    <source>
        <strain evidence="4">DSM 2262</strain>
    </source>
</reference>
<gene>
    <name evidence="4" type="ORF">D187_006627</name>
</gene>
<name>S9P5F3_CYSF2</name>
<keyword evidence="5" id="KW-1185">Reference proteome</keyword>
<feature type="domain" description="AB hydrolase-1" evidence="3">
    <location>
        <begin position="65"/>
        <end position="318"/>
    </location>
</feature>
<dbReference type="EMBL" id="ANAH02000063">
    <property type="protein sequence ID" value="EPX57452.1"/>
    <property type="molecule type" value="Genomic_DNA"/>
</dbReference>
<dbReference type="Pfam" id="PF12697">
    <property type="entry name" value="Abhydrolase_6"/>
    <property type="match status" value="1"/>
</dbReference>
<comment type="caution">
    <text evidence="4">The sequence shown here is derived from an EMBL/GenBank/DDBJ whole genome shotgun (WGS) entry which is preliminary data.</text>
</comment>
<dbReference type="SUPFAM" id="SSF53474">
    <property type="entry name" value="alpha/beta-Hydrolases"/>
    <property type="match status" value="1"/>
</dbReference>
<evidence type="ECO:0000259" key="3">
    <source>
        <dbReference type="Pfam" id="PF12697"/>
    </source>
</evidence>
<protein>
    <submittedName>
        <fullName evidence="4">Polyhydroxyalkanoic acid synthase</fullName>
    </submittedName>
</protein>
<proteinExistence type="predicted"/>
<dbReference type="InterPro" id="IPR029058">
    <property type="entry name" value="AB_hydrolase_fold"/>
</dbReference>
<evidence type="ECO:0000313" key="4">
    <source>
        <dbReference type="EMBL" id="EPX57452.1"/>
    </source>
</evidence>
<dbReference type="GO" id="GO:0016042">
    <property type="term" value="P:lipid catabolic process"/>
    <property type="evidence" value="ECO:0007669"/>
    <property type="project" value="UniProtKB-KW"/>
</dbReference>